<proteinExistence type="predicted"/>
<dbReference type="Proteomes" id="UP000320735">
    <property type="component" value="Unassembled WGS sequence"/>
</dbReference>
<dbReference type="EMBL" id="SJPP01000001">
    <property type="protein sequence ID" value="TWU12078.1"/>
    <property type="molecule type" value="Genomic_DNA"/>
</dbReference>
<evidence type="ECO:0000313" key="3">
    <source>
        <dbReference type="Proteomes" id="UP000320735"/>
    </source>
</evidence>
<feature type="region of interest" description="Disordered" evidence="1">
    <location>
        <begin position="1"/>
        <end position="24"/>
    </location>
</feature>
<protein>
    <submittedName>
        <fullName evidence="2">Uncharacterized protein</fullName>
    </submittedName>
</protein>
<gene>
    <name evidence="2" type="ORF">CA54_08960</name>
</gene>
<sequence>MPGFPPPNRHTGPESDSGGVRPLSTQWLSDERIAEARRVWSKAYGRVISQDEAVKILMSVRRLAEVFLSAEEEP</sequence>
<name>A0A5C6BJ47_9PLAN</name>
<evidence type="ECO:0000313" key="2">
    <source>
        <dbReference type="EMBL" id="TWU12078.1"/>
    </source>
</evidence>
<organism evidence="2 3">
    <name type="scientific">Symmachiella macrocystis</name>
    <dbReference type="NCBI Taxonomy" id="2527985"/>
    <lineage>
        <taxon>Bacteria</taxon>
        <taxon>Pseudomonadati</taxon>
        <taxon>Planctomycetota</taxon>
        <taxon>Planctomycetia</taxon>
        <taxon>Planctomycetales</taxon>
        <taxon>Planctomycetaceae</taxon>
        <taxon>Symmachiella</taxon>
    </lineage>
</organism>
<dbReference type="AlphaFoldDB" id="A0A5C6BJ47"/>
<evidence type="ECO:0000256" key="1">
    <source>
        <dbReference type="SAM" id="MobiDB-lite"/>
    </source>
</evidence>
<comment type="caution">
    <text evidence="2">The sequence shown here is derived from an EMBL/GenBank/DDBJ whole genome shotgun (WGS) entry which is preliminary data.</text>
</comment>
<keyword evidence="3" id="KW-1185">Reference proteome</keyword>
<reference evidence="2 3" key="1">
    <citation type="submission" date="2019-02" db="EMBL/GenBank/DDBJ databases">
        <title>Deep-cultivation of Planctomycetes and their phenomic and genomic characterization uncovers novel biology.</title>
        <authorList>
            <person name="Wiegand S."/>
            <person name="Jogler M."/>
            <person name="Boedeker C."/>
            <person name="Pinto D."/>
            <person name="Vollmers J."/>
            <person name="Rivas-Marin E."/>
            <person name="Kohn T."/>
            <person name="Peeters S.H."/>
            <person name="Heuer A."/>
            <person name="Rast P."/>
            <person name="Oberbeckmann S."/>
            <person name="Bunk B."/>
            <person name="Jeske O."/>
            <person name="Meyerdierks A."/>
            <person name="Storesund J.E."/>
            <person name="Kallscheuer N."/>
            <person name="Luecker S."/>
            <person name="Lage O.M."/>
            <person name="Pohl T."/>
            <person name="Merkel B.J."/>
            <person name="Hornburger P."/>
            <person name="Mueller R.-W."/>
            <person name="Bruemmer F."/>
            <person name="Labrenz M."/>
            <person name="Spormann A.M."/>
            <person name="Op Den Camp H."/>
            <person name="Overmann J."/>
            <person name="Amann R."/>
            <person name="Jetten M.S.M."/>
            <person name="Mascher T."/>
            <person name="Medema M.H."/>
            <person name="Devos D.P."/>
            <person name="Kaster A.-K."/>
            <person name="Ovreas L."/>
            <person name="Rohde M."/>
            <person name="Galperin M.Y."/>
            <person name="Jogler C."/>
        </authorList>
    </citation>
    <scope>NUCLEOTIDE SEQUENCE [LARGE SCALE GENOMIC DNA]</scope>
    <source>
        <strain evidence="2 3">CA54</strain>
    </source>
</reference>
<accession>A0A5C6BJ47</accession>